<reference evidence="1" key="1">
    <citation type="submission" date="2018-10" db="EMBL/GenBank/DDBJ databases">
        <title>Iterative Subtractive Binning of Freshwater Chronoseries Metagenomes Recovers Nearly Complete Genomes from over Four Hundred Novel Species.</title>
        <authorList>
            <person name="Rodriguez-R L.M."/>
            <person name="Tsementzi D."/>
            <person name="Luo C."/>
            <person name="Konstantinidis K.T."/>
        </authorList>
    </citation>
    <scope>NUCLEOTIDE SEQUENCE</scope>
    <source>
        <strain evidence="1">WB7_6_001</strain>
    </source>
</reference>
<evidence type="ECO:0000313" key="2">
    <source>
        <dbReference type="Proteomes" id="UP000713222"/>
    </source>
</evidence>
<evidence type="ECO:0000313" key="1">
    <source>
        <dbReference type="EMBL" id="NBN88494.1"/>
    </source>
</evidence>
<sequence>MSIILMGAVATASAQNVLGTIKNQAGGKIVLLEEPCAKADSKGQRRAFFWTSDNYSDDGCWKLDNGTVVVEWDGNGRRRYPTELVVERPRVFSSAFRGEGY</sequence>
<protein>
    <submittedName>
        <fullName evidence="1">Uncharacterized protein</fullName>
    </submittedName>
</protein>
<dbReference type="EMBL" id="RGET01000144">
    <property type="protein sequence ID" value="NBN88494.1"/>
    <property type="molecule type" value="Genomic_DNA"/>
</dbReference>
<accession>A0A964V5K7</accession>
<dbReference type="Proteomes" id="UP000713222">
    <property type="component" value="Unassembled WGS sequence"/>
</dbReference>
<comment type="caution">
    <text evidence="1">The sequence shown here is derived from an EMBL/GenBank/DDBJ whole genome shotgun (WGS) entry which is preliminary data.</text>
</comment>
<organism evidence="1 2">
    <name type="scientific">Candidatus Fonsibacter lacus</name>
    <dbReference type="NCBI Taxonomy" id="2576439"/>
    <lineage>
        <taxon>Bacteria</taxon>
        <taxon>Pseudomonadati</taxon>
        <taxon>Pseudomonadota</taxon>
        <taxon>Alphaproteobacteria</taxon>
        <taxon>Candidatus Pelagibacterales</taxon>
        <taxon>Candidatus Pelagibacterales incertae sedis</taxon>
        <taxon>Candidatus Fonsibacter</taxon>
    </lineage>
</organism>
<name>A0A964V5K7_9PROT</name>
<gene>
    <name evidence="1" type="ORF">EBV32_05365</name>
</gene>
<dbReference type="AlphaFoldDB" id="A0A964V5K7"/>
<proteinExistence type="predicted"/>